<name>A0ABT4VPD8_9HYPH</name>
<dbReference type="Pfam" id="PF00550">
    <property type="entry name" value="PP-binding"/>
    <property type="match status" value="1"/>
</dbReference>
<dbReference type="RefSeq" id="WP_271090348.1">
    <property type="nucleotide sequence ID" value="NZ_JAPJZH010000008.1"/>
</dbReference>
<comment type="caution">
    <text evidence="2">The sequence shown here is derived from an EMBL/GenBank/DDBJ whole genome shotgun (WGS) entry which is preliminary data.</text>
</comment>
<reference evidence="2" key="1">
    <citation type="submission" date="2022-11" db="EMBL/GenBank/DDBJ databases">
        <title>Hoeflea poritis sp. nov., isolated from scleractinian coral Porites lutea.</title>
        <authorList>
            <person name="Zhang G."/>
            <person name="Wei Q."/>
            <person name="Cai L."/>
        </authorList>
    </citation>
    <scope>NUCLEOTIDE SEQUENCE</scope>
    <source>
        <strain evidence="2">E7-10</strain>
    </source>
</reference>
<dbReference type="SUPFAM" id="SSF47336">
    <property type="entry name" value="ACP-like"/>
    <property type="match status" value="1"/>
</dbReference>
<dbReference type="InterPro" id="IPR036736">
    <property type="entry name" value="ACP-like_sf"/>
</dbReference>
<dbReference type="InterPro" id="IPR009081">
    <property type="entry name" value="PP-bd_ACP"/>
</dbReference>
<sequence length="84" mass="9188">MDPDTARQQIRDKITALAESLGNKADGLGDDDFIPQLDILDSAATMELIMWLEQTYGISIPDDDLTIENFGTINLIAGYVTKNG</sequence>
<proteinExistence type="predicted"/>
<organism evidence="2 3">
    <name type="scientific">Hoeflea poritis</name>
    <dbReference type="NCBI Taxonomy" id="2993659"/>
    <lineage>
        <taxon>Bacteria</taxon>
        <taxon>Pseudomonadati</taxon>
        <taxon>Pseudomonadota</taxon>
        <taxon>Alphaproteobacteria</taxon>
        <taxon>Hyphomicrobiales</taxon>
        <taxon>Rhizobiaceae</taxon>
        <taxon>Hoeflea</taxon>
    </lineage>
</organism>
<dbReference type="Proteomes" id="UP001148313">
    <property type="component" value="Unassembled WGS sequence"/>
</dbReference>
<accession>A0ABT4VPD8</accession>
<evidence type="ECO:0000313" key="2">
    <source>
        <dbReference type="EMBL" id="MDA4846580.1"/>
    </source>
</evidence>
<evidence type="ECO:0000259" key="1">
    <source>
        <dbReference type="PROSITE" id="PS50075"/>
    </source>
</evidence>
<keyword evidence="3" id="KW-1185">Reference proteome</keyword>
<gene>
    <name evidence="2" type="ORF">OOZ53_14545</name>
</gene>
<dbReference type="EMBL" id="JAPJZH010000008">
    <property type="protein sequence ID" value="MDA4846580.1"/>
    <property type="molecule type" value="Genomic_DNA"/>
</dbReference>
<dbReference type="Gene3D" id="1.10.1200.10">
    <property type="entry name" value="ACP-like"/>
    <property type="match status" value="1"/>
</dbReference>
<dbReference type="PROSITE" id="PS50075">
    <property type="entry name" value="CARRIER"/>
    <property type="match status" value="1"/>
</dbReference>
<protein>
    <submittedName>
        <fullName evidence="2">Acyl carrier protein</fullName>
    </submittedName>
</protein>
<feature type="domain" description="Carrier" evidence="1">
    <location>
        <begin position="4"/>
        <end position="84"/>
    </location>
</feature>
<evidence type="ECO:0000313" key="3">
    <source>
        <dbReference type="Proteomes" id="UP001148313"/>
    </source>
</evidence>